<gene>
    <name evidence="1" type="ORF">GT019_12185</name>
</gene>
<evidence type="ECO:0000313" key="2">
    <source>
        <dbReference type="Proteomes" id="UP000665561"/>
    </source>
</evidence>
<organism evidence="1 2">
    <name type="scientific">Paenibacillus glycinis</name>
    <dbReference type="NCBI Taxonomy" id="2697035"/>
    <lineage>
        <taxon>Bacteria</taxon>
        <taxon>Bacillati</taxon>
        <taxon>Bacillota</taxon>
        <taxon>Bacilli</taxon>
        <taxon>Bacillales</taxon>
        <taxon>Paenibacillaceae</taxon>
        <taxon>Paenibacillus</taxon>
    </lineage>
</organism>
<dbReference type="Proteomes" id="UP000665561">
    <property type="component" value="Unassembled WGS sequence"/>
</dbReference>
<protein>
    <submittedName>
        <fullName evidence="1">Uncharacterized protein</fullName>
    </submittedName>
</protein>
<keyword evidence="2" id="KW-1185">Reference proteome</keyword>
<proteinExistence type="predicted"/>
<sequence length="52" mass="6086">MRIFTRAISVWKQGELIDSAMIIQSHDEDTVISAKNERYEKSAHQFFYGSHL</sequence>
<comment type="caution">
    <text evidence="1">The sequence shown here is derived from an EMBL/GenBank/DDBJ whole genome shotgun (WGS) entry which is preliminary data.</text>
</comment>
<dbReference type="EMBL" id="JAAAMV010000007">
    <property type="protein sequence ID" value="NBD24632.1"/>
    <property type="molecule type" value="Genomic_DNA"/>
</dbReference>
<reference evidence="1 2" key="1">
    <citation type="submission" date="2020-01" db="EMBL/GenBank/DDBJ databases">
        <title>Paenibacillus soybeanensis sp. nov. isolated from the nodules of soybean (Glycine max(L.) Merr).</title>
        <authorList>
            <person name="Wang H."/>
        </authorList>
    </citation>
    <scope>NUCLEOTIDE SEQUENCE [LARGE SCALE GENOMIC DNA]</scope>
    <source>
        <strain evidence="1 2">T1</strain>
    </source>
</reference>
<name>A0ABW9XPS3_9BACL</name>
<accession>A0ABW9XPS3</accession>
<evidence type="ECO:0000313" key="1">
    <source>
        <dbReference type="EMBL" id="NBD24632.1"/>
    </source>
</evidence>
<dbReference type="RefSeq" id="WP_161743422.1">
    <property type="nucleotide sequence ID" value="NZ_JAAAMV010000007.1"/>
</dbReference>